<proteinExistence type="predicted"/>
<feature type="compositionally biased region" description="Basic and acidic residues" evidence="3">
    <location>
        <begin position="352"/>
        <end position="364"/>
    </location>
</feature>
<evidence type="ECO:0000313" key="6">
    <source>
        <dbReference type="Proteomes" id="UP001642482"/>
    </source>
</evidence>
<comment type="caution">
    <text evidence="5">The sequence shown here is derived from an EMBL/GenBank/DDBJ whole genome shotgun (WGS) entry which is preliminary data.</text>
</comment>
<feature type="compositionally biased region" description="Polar residues" evidence="3">
    <location>
        <begin position="75"/>
        <end position="95"/>
    </location>
</feature>
<evidence type="ECO:0000256" key="1">
    <source>
        <dbReference type="ARBA" id="ARBA00022884"/>
    </source>
</evidence>
<feature type="compositionally biased region" description="Gly residues" evidence="3">
    <location>
        <begin position="147"/>
        <end position="160"/>
    </location>
</feature>
<protein>
    <recommendedName>
        <fullName evidence="4">RRM domain-containing protein</fullName>
    </recommendedName>
</protein>
<dbReference type="PANTHER" id="PTHR47640:SF11">
    <property type="entry name" value="RNA-BINDING PROTEIN 42"/>
    <property type="match status" value="1"/>
</dbReference>
<feature type="compositionally biased region" description="Low complexity" evidence="3">
    <location>
        <begin position="176"/>
        <end position="196"/>
    </location>
</feature>
<reference evidence="5 6" key="1">
    <citation type="submission" date="2024-01" db="EMBL/GenBank/DDBJ databases">
        <authorList>
            <person name="Allen C."/>
            <person name="Tagirdzhanova G."/>
        </authorList>
    </citation>
    <scope>NUCLEOTIDE SEQUENCE [LARGE SCALE GENOMIC DNA]</scope>
</reference>
<accession>A0ABP0C685</accession>
<feature type="compositionally biased region" description="Low complexity" evidence="3">
    <location>
        <begin position="132"/>
        <end position="146"/>
    </location>
</feature>
<dbReference type="PROSITE" id="PS50102">
    <property type="entry name" value="RRM"/>
    <property type="match status" value="1"/>
</dbReference>
<gene>
    <name evidence="5" type="ORF">SEUCBS140593_006566</name>
</gene>
<dbReference type="Pfam" id="PF00076">
    <property type="entry name" value="RRM_1"/>
    <property type="match status" value="1"/>
</dbReference>
<evidence type="ECO:0000313" key="5">
    <source>
        <dbReference type="EMBL" id="CAK7227408.1"/>
    </source>
</evidence>
<feature type="compositionally biased region" description="Low complexity" evidence="3">
    <location>
        <begin position="204"/>
        <end position="213"/>
    </location>
</feature>
<dbReference type="PANTHER" id="PTHR47640">
    <property type="entry name" value="TRNA SELENOCYSTEINE 1-ASSOCIATED PROTEIN 1-RELATED-RELATED"/>
    <property type="match status" value="1"/>
</dbReference>
<dbReference type="Proteomes" id="UP001642482">
    <property type="component" value="Unassembled WGS sequence"/>
</dbReference>
<dbReference type="InterPro" id="IPR035979">
    <property type="entry name" value="RBD_domain_sf"/>
</dbReference>
<evidence type="ECO:0000256" key="3">
    <source>
        <dbReference type="SAM" id="MobiDB-lite"/>
    </source>
</evidence>
<dbReference type="InterPro" id="IPR000504">
    <property type="entry name" value="RRM_dom"/>
</dbReference>
<keyword evidence="1 2" id="KW-0694">RNA-binding</keyword>
<keyword evidence="6" id="KW-1185">Reference proteome</keyword>
<name>A0ABP0C685_9PEZI</name>
<dbReference type="InterPro" id="IPR012677">
    <property type="entry name" value="Nucleotide-bd_a/b_plait_sf"/>
</dbReference>
<feature type="domain" description="RRM" evidence="4">
    <location>
        <begin position="268"/>
        <end position="346"/>
    </location>
</feature>
<sequence length="434" mass="44708">MASSGPPGVNPPHPSLPARPPPSTVSAVPPSSTSITSANTSTYYGAAQPAAAAGPQQPKLGYSRTYAPVGGAAASDSSGYQANSYSYPQPQTASYGPQYGAQQYGPTPPTAGAGIGPQAYGPSAPHIQNPFPAQGPQQPPSYQQGYNSGGSAGAGRGGGSYRQNNNASTGYGNWQGAAATTGTASAASYGPSYGPSYGAGGYGANNYGSSYPGPATYGADSTETSAAPAVQETTTDADEKKKTHTVYRSGGGKTWTDDTLLEWDPNHPRLFVGNLAGEVTDDTLLKAFSKWRSVQKALVKRDKWTKKSRGYGFVSFSDADDFFQAAKEMNGKYIGSHPVVVRKSTTDIKAKTFKDESGGHDKYNKNRGKKNNYKKGEQQEASTGGSNSGTSTPLGASGSGASSSKPAYVPALGPVSSSVQKTKKKTKNGLKLLG</sequence>
<evidence type="ECO:0000256" key="2">
    <source>
        <dbReference type="PROSITE-ProRule" id="PRU00176"/>
    </source>
</evidence>
<feature type="compositionally biased region" description="Low complexity" evidence="3">
    <location>
        <begin position="24"/>
        <end position="58"/>
    </location>
</feature>
<feature type="compositionally biased region" description="Pro residues" evidence="3">
    <location>
        <begin position="8"/>
        <end position="23"/>
    </location>
</feature>
<feature type="region of interest" description="Disordered" evidence="3">
    <location>
        <begin position="352"/>
        <end position="434"/>
    </location>
</feature>
<dbReference type="SUPFAM" id="SSF54928">
    <property type="entry name" value="RNA-binding domain, RBD"/>
    <property type="match status" value="1"/>
</dbReference>
<feature type="region of interest" description="Disordered" evidence="3">
    <location>
        <begin position="1"/>
        <end position="249"/>
    </location>
</feature>
<dbReference type="SMART" id="SM00360">
    <property type="entry name" value="RRM"/>
    <property type="match status" value="1"/>
</dbReference>
<dbReference type="EMBL" id="CAWUHD010000072">
    <property type="protein sequence ID" value="CAK7227408.1"/>
    <property type="molecule type" value="Genomic_DNA"/>
</dbReference>
<organism evidence="5 6">
    <name type="scientific">Sporothrix eucalyptigena</name>
    <dbReference type="NCBI Taxonomy" id="1812306"/>
    <lineage>
        <taxon>Eukaryota</taxon>
        <taxon>Fungi</taxon>
        <taxon>Dikarya</taxon>
        <taxon>Ascomycota</taxon>
        <taxon>Pezizomycotina</taxon>
        <taxon>Sordariomycetes</taxon>
        <taxon>Sordariomycetidae</taxon>
        <taxon>Ophiostomatales</taxon>
        <taxon>Ophiostomataceae</taxon>
        <taxon>Sporothrix</taxon>
    </lineage>
</organism>
<dbReference type="InterPro" id="IPR050825">
    <property type="entry name" value="RBM42_RBP45_47-like"/>
</dbReference>
<evidence type="ECO:0000259" key="4">
    <source>
        <dbReference type="PROSITE" id="PS50102"/>
    </source>
</evidence>
<feature type="compositionally biased region" description="Low complexity" evidence="3">
    <location>
        <begin position="382"/>
        <end position="404"/>
    </location>
</feature>
<dbReference type="Gene3D" id="3.30.70.330">
    <property type="match status" value="1"/>
</dbReference>